<evidence type="ECO:0000256" key="2">
    <source>
        <dbReference type="SAM" id="SignalP"/>
    </source>
</evidence>
<dbReference type="CDD" id="cd00161">
    <property type="entry name" value="beta-trefoil_Ricin-like"/>
    <property type="match status" value="1"/>
</dbReference>
<sequence length="201" mass="21756">MRSRGPLGVLALLTAVALFAFPAVSAQAAGRSARQATPSHSRPSLPGSADRNKPAAVQDRPLAAVTTSSVSGGYFRSVQSGKCMDAVWSHDNGTDIHQWDCYGGATQLWYWNGEQVVNVDSGKCLDAVWSHANGQVMHQWDCYNGTTQQWFLRYVDNGTHAGWEVVNVDSGKCLDAQWSTSNGTGLVQWDCYGGDTQLWTG</sequence>
<dbReference type="Pfam" id="PF14200">
    <property type="entry name" value="RicinB_lectin_2"/>
    <property type="match status" value="1"/>
</dbReference>
<keyword evidence="5" id="KW-1185">Reference proteome</keyword>
<feature type="region of interest" description="Disordered" evidence="1">
    <location>
        <begin position="32"/>
        <end position="58"/>
    </location>
</feature>
<dbReference type="InterPro" id="IPR000772">
    <property type="entry name" value="Ricin_B_lectin"/>
</dbReference>
<dbReference type="RefSeq" id="WP_205356022.1">
    <property type="nucleotide sequence ID" value="NZ_JADKYB010000003.1"/>
</dbReference>
<accession>A0ABS2TLC4</accession>
<dbReference type="PROSITE" id="PS50231">
    <property type="entry name" value="RICIN_B_LECTIN"/>
    <property type="match status" value="1"/>
</dbReference>
<dbReference type="SUPFAM" id="SSF50370">
    <property type="entry name" value="Ricin B-like lectins"/>
    <property type="match status" value="1"/>
</dbReference>
<evidence type="ECO:0000313" key="5">
    <source>
        <dbReference type="Proteomes" id="UP000749040"/>
    </source>
</evidence>
<evidence type="ECO:0000313" key="4">
    <source>
        <dbReference type="EMBL" id="MBM9504139.1"/>
    </source>
</evidence>
<evidence type="ECO:0000256" key="1">
    <source>
        <dbReference type="SAM" id="MobiDB-lite"/>
    </source>
</evidence>
<dbReference type="EMBL" id="JADKYB010000003">
    <property type="protein sequence ID" value="MBM9504139.1"/>
    <property type="molecule type" value="Genomic_DNA"/>
</dbReference>
<dbReference type="SMART" id="SM00458">
    <property type="entry name" value="RICIN"/>
    <property type="match status" value="1"/>
</dbReference>
<comment type="caution">
    <text evidence="4">The sequence shown here is derived from an EMBL/GenBank/DDBJ whole genome shotgun (WGS) entry which is preliminary data.</text>
</comment>
<keyword evidence="2" id="KW-0732">Signal</keyword>
<gene>
    <name evidence="4" type="ORF">ITX44_06240</name>
</gene>
<feature type="domain" description="Ricin B lectin" evidence="3">
    <location>
        <begin position="72"/>
        <end position="201"/>
    </location>
</feature>
<reference evidence="4 5" key="1">
    <citation type="submission" date="2021-01" db="EMBL/GenBank/DDBJ databases">
        <title>Streptomyces acididurans sp. nov., isolated from a peat swamp forest soil.</title>
        <authorList>
            <person name="Chantavorakit T."/>
            <person name="Duangmal K."/>
        </authorList>
    </citation>
    <scope>NUCLEOTIDE SEQUENCE [LARGE SCALE GENOMIC DNA]</scope>
    <source>
        <strain evidence="4 5">KK5PA1</strain>
    </source>
</reference>
<name>A0ABS2TLC4_9ACTN</name>
<feature type="signal peptide" evidence="2">
    <location>
        <begin position="1"/>
        <end position="28"/>
    </location>
</feature>
<dbReference type="InterPro" id="IPR035992">
    <property type="entry name" value="Ricin_B-like_lectins"/>
</dbReference>
<dbReference type="Gene3D" id="2.80.10.50">
    <property type="match status" value="3"/>
</dbReference>
<feature type="chain" id="PRO_5045952669" evidence="2">
    <location>
        <begin position="29"/>
        <end position="201"/>
    </location>
</feature>
<protein>
    <submittedName>
        <fullName evidence="4">Ricin-type beta-trefoil lectin domain protein</fullName>
    </submittedName>
</protein>
<proteinExistence type="predicted"/>
<evidence type="ECO:0000259" key="3">
    <source>
        <dbReference type="SMART" id="SM00458"/>
    </source>
</evidence>
<dbReference type="Proteomes" id="UP000749040">
    <property type="component" value="Unassembled WGS sequence"/>
</dbReference>
<organism evidence="4 5">
    <name type="scientific">Actinacidiphila acididurans</name>
    <dbReference type="NCBI Taxonomy" id="2784346"/>
    <lineage>
        <taxon>Bacteria</taxon>
        <taxon>Bacillati</taxon>
        <taxon>Actinomycetota</taxon>
        <taxon>Actinomycetes</taxon>
        <taxon>Kitasatosporales</taxon>
        <taxon>Streptomycetaceae</taxon>
        <taxon>Actinacidiphila</taxon>
    </lineage>
</organism>